<dbReference type="InterPro" id="IPR036296">
    <property type="entry name" value="SKP1-like_dim_sf"/>
</dbReference>
<dbReference type="GO" id="GO:0097602">
    <property type="term" value="F:cullin family protein binding"/>
    <property type="evidence" value="ECO:0000318"/>
    <property type="project" value="GO_Central"/>
</dbReference>
<evidence type="ECO:0000256" key="3">
    <source>
        <dbReference type="ARBA" id="ARBA00009993"/>
    </source>
</evidence>
<dbReference type="GO" id="GO:0005634">
    <property type="term" value="C:nucleus"/>
    <property type="evidence" value="ECO:0000318"/>
    <property type="project" value="GO_Central"/>
</dbReference>
<dbReference type="InterPro" id="IPR016073">
    <property type="entry name" value="Skp1_comp_POZ"/>
</dbReference>
<dbReference type="SUPFAM" id="SSF81382">
    <property type="entry name" value="Skp1 dimerisation domain-like"/>
    <property type="match status" value="1"/>
</dbReference>
<dbReference type="InterPro" id="IPR016072">
    <property type="entry name" value="Skp1_comp_dimer"/>
</dbReference>
<keyword evidence="5" id="KW-0539">Nucleus</keyword>
<dbReference type="InterPro" id="IPR011333">
    <property type="entry name" value="SKP1/BTB/POZ_sf"/>
</dbReference>
<dbReference type="InterPro" id="IPR001232">
    <property type="entry name" value="SKP1-like"/>
</dbReference>
<dbReference type="Pfam" id="PF03931">
    <property type="entry name" value="Skp1_POZ"/>
    <property type="match status" value="1"/>
</dbReference>
<name>A0A3B6MVL5_WHEAT</name>
<evidence type="ECO:0000256" key="8">
    <source>
        <dbReference type="SAM" id="SignalP"/>
    </source>
</evidence>
<feature type="domain" description="SKP1 component POZ" evidence="10">
    <location>
        <begin position="86"/>
        <end position="144"/>
    </location>
</feature>
<evidence type="ECO:0000256" key="6">
    <source>
        <dbReference type="ARBA" id="ARBA00054396"/>
    </source>
</evidence>
<comment type="subcellular location">
    <subcellularLocation>
        <location evidence="1">Nucleus</location>
    </subcellularLocation>
</comment>
<feature type="compositionally biased region" description="Pro residues" evidence="7">
    <location>
        <begin position="39"/>
        <end position="54"/>
    </location>
</feature>
<dbReference type="GO" id="GO:0009867">
    <property type="term" value="P:jasmonic acid mediated signaling pathway"/>
    <property type="evidence" value="ECO:0007669"/>
    <property type="project" value="UniProtKB-ARBA"/>
</dbReference>
<dbReference type="EnsemblPlants" id="TraesCS5D02G337200.1">
    <property type="protein sequence ID" value="TraesCS5D02G337200.1"/>
    <property type="gene ID" value="TraesCS5D02G337200"/>
</dbReference>
<dbReference type="SMR" id="A0A3B6MVL5"/>
<dbReference type="SUPFAM" id="SSF54695">
    <property type="entry name" value="POZ domain"/>
    <property type="match status" value="1"/>
</dbReference>
<proteinExistence type="inferred from homology"/>
<reference evidence="11" key="1">
    <citation type="submission" date="2018-08" db="EMBL/GenBank/DDBJ databases">
        <authorList>
            <person name="Rossello M."/>
        </authorList>
    </citation>
    <scope>NUCLEOTIDE SEQUENCE [LARGE SCALE GENOMIC DNA]</scope>
    <source>
        <strain evidence="11">cv. Chinese Spring</strain>
    </source>
</reference>
<evidence type="ECO:0000256" key="4">
    <source>
        <dbReference type="ARBA" id="ARBA00022786"/>
    </source>
</evidence>
<evidence type="ECO:0000313" key="12">
    <source>
        <dbReference type="Proteomes" id="UP000019116"/>
    </source>
</evidence>
<reference evidence="11" key="2">
    <citation type="submission" date="2018-10" db="UniProtKB">
        <authorList>
            <consortium name="EnsemblPlants"/>
        </authorList>
    </citation>
    <scope>IDENTIFICATION</scope>
</reference>
<dbReference type="InterPro" id="IPR016897">
    <property type="entry name" value="SKP1"/>
</dbReference>
<evidence type="ECO:0000256" key="5">
    <source>
        <dbReference type="ARBA" id="ARBA00023242"/>
    </source>
</evidence>
<evidence type="ECO:0000256" key="1">
    <source>
        <dbReference type="ARBA" id="ARBA00004123"/>
    </source>
</evidence>
<evidence type="ECO:0000313" key="11">
    <source>
        <dbReference type="EnsemblPlants" id="TraesCS5D02G337200.1"/>
    </source>
</evidence>
<dbReference type="Gramene" id="TraesCS5D03G0758300.1">
    <property type="protein sequence ID" value="TraesCS5D03G0758300.1.CDS"/>
    <property type="gene ID" value="TraesCS5D03G0758300"/>
</dbReference>
<dbReference type="Gene3D" id="3.30.710.10">
    <property type="entry name" value="Potassium Channel Kv1.1, Chain A"/>
    <property type="match status" value="1"/>
</dbReference>
<dbReference type="GO" id="GO:0016567">
    <property type="term" value="P:protein ubiquitination"/>
    <property type="evidence" value="ECO:0007669"/>
    <property type="project" value="UniProtKB-UniPathway"/>
</dbReference>
<dbReference type="GO" id="GO:0031146">
    <property type="term" value="P:SCF-dependent proteasomal ubiquitin-dependent protein catabolic process"/>
    <property type="evidence" value="ECO:0000318"/>
    <property type="project" value="GO_Central"/>
</dbReference>
<evidence type="ECO:0000256" key="7">
    <source>
        <dbReference type="SAM" id="MobiDB-lite"/>
    </source>
</evidence>
<sequence>MLDRTVLFSFALHMSGLMCYIVCKSSAVCRLCSSVQRRPPSPPFQSTPPQPPLASAPRVSRRAPPPKPSLPTSPAIGPMAASAAAKKLTLKSSDGEDFEVEVAVAMASQTIKHMVEDGCADNIIPLPNVTAKILSKVIEYCTQHAPKADDAAAADSTGTATAVKPDEEKLKAFDTEFVKVEQATLFDLILAANYLDIKGLLDLTCQTVADMIKGKTPEEIRKTFNITNDFTPEEEEEVRKENQWAFE</sequence>
<dbReference type="SMART" id="SM00512">
    <property type="entry name" value="Skp1"/>
    <property type="match status" value="1"/>
</dbReference>
<protein>
    <recommendedName>
        <fullName evidence="13">SKP1-like protein</fullName>
    </recommendedName>
</protein>
<feature type="signal peptide" evidence="8">
    <location>
        <begin position="1"/>
        <end position="19"/>
    </location>
</feature>
<dbReference type="Proteomes" id="UP000019116">
    <property type="component" value="Chromosome 5D"/>
</dbReference>
<keyword evidence="4" id="KW-0833">Ubl conjugation pathway</keyword>
<comment type="function">
    <text evidence="6">Involved in ubiquitination and subsequent proteasomal degradation of target proteins. Together with CUL1, RBX1 and a F-box protein, it forms a SCF E3 ubiquitin ligase complex. The functional specificity of this complex depends on the type of F-box protein. In the SCF complex, it serves as an adapter that links the F-box protein to CUL1.</text>
</comment>
<dbReference type="GO" id="GO:0005737">
    <property type="term" value="C:cytoplasm"/>
    <property type="evidence" value="ECO:0000318"/>
    <property type="project" value="GO_Central"/>
</dbReference>
<feature type="chain" id="PRO_5043177934" description="SKP1-like protein" evidence="8">
    <location>
        <begin position="20"/>
        <end position="247"/>
    </location>
</feature>
<dbReference type="FunFam" id="3.30.710.10:FF:000170">
    <property type="entry name" value="SKP1-like protein 5"/>
    <property type="match status" value="1"/>
</dbReference>
<dbReference type="Gramene" id="TraesCS5D02G337200.1">
    <property type="protein sequence ID" value="TraesCS5D02G337200.1"/>
    <property type="gene ID" value="TraesCS5D02G337200"/>
</dbReference>
<evidence type="ECO:0000259" key="9">
    <source>
        <dbReference type="Pfam" id="PF01466"/>
    </source>
</evidence>
<keyword evidence="12" id="KW-1185">Reference proteome</keyword>
<evidence type="ECO:0000259" key="10">
    <source>
        <dbReference type="Pfam" id="PF03931"/>
    </source>
</evidence>
<dbReference type="Pfam" id="PF01466">
    <property type="entry name" value="Skp1"/>
    <property type="match status" value="1"/>
</dbReference>
<evidence type="ECO:0000256" key="2">
    <source>
        <dbReference type="ARBA" id="ARBA00004906"/>
    </source>
</evidence>
<dbReference type="PANTHER" id="PTHR11165">
    <property type="entry name" value="SKP1"/>
    <property type="match status" value="1"/>
</dbReference>
<comment type="similarity">
    <text evidence="3">Belongs to the SKP1 family.</text>
</comment>
<organism evidence="11">
    <name type="scientific">Triticum aestivum</name>
    <name type="common">Wheat</name>
    <dbReference type="NCBI Taxonomy" id="4565"/>
    <lineage>
        <taxon>Eukaryota</taxon>
        <taxon>Viridiplantae</taxon>
        <taxon>Streptophyta</taxon>
        <taxon>Embryophyta</taxon>
        <taxon>Tracheophyta</taxon>
        <taxon>Spermatophyta</taxon>
        <taxon>Magnoliopsida</taxon>
        <taxon>Liliopsida</taxon>
        <taxon>Poales</taxon>
        <taxon>Poaceae</taxon>
        <taxon>BOP clade</taxon>
        <taxon>Pooideae</taxon>
        <taxon>Triticodae</taxon>
        <taxon>Triticeae</taxon>
        <taxon>Triticinae</taxon>
        <taxon>Triticum</taxon>
    </lineage>
</organism>
<accession>A0A3B6MVL5</accession>
<feature type="region of interest" description="Disordered" evidence="7">
    <location>
        <begin position="39"/>
        <end position="76"/>
    </location>
</feature>
<keyword evidence="8" id="KW-0732">Signal</keyword>
<dbReference type="PaxDb" id="4565-Traes_5DL_860C76CCE.1"/>
<dbReference type="CDD" id="cd18322">
    <property type="entry name" value="BTB_POZ_SKP1"/>
    <property type="match status" value="1"/>
</dbReference>
<comment type="pathway">
    <text evidence="2">Protein modification; protein ubiquitination.</text>
</comment>
<feature type="domain" description="SKP1 component dimerisation" evidence="9">
    <location>
        <begin position="198"/>
        <end position="245"/>
    </location>
</feature>
<evidence type="ECO:0008006" key="13">
    <source>
        <dbReference type="Google" id="ProtNLM"/>
    </source>
</evidence>
<dbReference type="AlphaFoldDB" id="A0A3B6MVL5"/>
<dbReference type="UniPathway" id="UPA00143"/>
<dbReference type="STRING" id="4565.A0A3B6MVL5"/>